<evidence type="ECO:0000313" key="6">
    <source>
        <dbReference type="Proteomes" id="UP000501053"/>
    </source>
</evidence>
<evidence type="ECO:0000313" key="4">
    <source>
        <dbReference type="Proteomes" id="UP000185024"/>
    </source>
</evidence>
<evidence type="ECO:0000313" key="5">
    <source>
        <dbReference type="Proteomes" id="UP000199493"/>
    </source>
</evidence>
<dbReference type="EMBL" id="FODB01000022">
    <property type="protein sequence ID" value="SEN74349.1"/>
    <property type="molecule type" value="Genomic_DNA"/>
</dbReference>
<dbReference type="EMBL" id="FSQX01000001">
    <property type="protein sequence ID" value="SIN61263.1"/>
    <property type="molecule type" value="Genomic_DNA"/>
</dbReference>
<dbReference type="Proteomes" id="UP000185024">
    <property type="component" value="Unassembled WGS sequence"/>
</dbReference>
<dbReference type="Proteomes" id="UP000501053">
    <property type="component" value="Chromosome"/>
</dbReference>
<evidence type="ECO:0000313" key="2">
    <source>
        <dbReference type="EMBL" id="SEN74349.1"/>
    </source>
</evidence>
<dbReference type="GeneID" id="97278713"/>
<reference evidence="3 4" key="2">
    <citation type="submission" date="2016-11" db="EMBL/GenBank/DDBJ databases">
        <authorList>
            <person name="Jaros S."/>
            <person name="Januszkiewicz K."/>
            <person name="Wedrychowicz H."/>
        </authorList>
    </citation>
    <scope>NUCLEOTIDE SEQUENCE [LARGE SCALE GENOMIC DNA]</scope>
    <source>
        <strain evidence="3 4">ACAM 239</strain>
    </source>
</reference>
<dbReference type="EMBL" id="AP022869">
    <property type="protein sequence ID" value="BCB73078.1"/>
    <property type="molecule type" value="Genomic_DNA"/>
</dbReference>
<protein>
    <submittedName>
        <fullName evidence="3">Uncharacterized protein</fullName>
    </submittedName>
</protein>
<accession>A0A1N6DG26</accession>
<reference evidence="1 6" key="3">
    <citation type="submission" date="2020-03" db="EMBL/GenBank/DDBJ databases">
        <title>Complete Genome Sequence of Halomonas meridiana strain Eplume2, isolated from hydrothermal-plume in the north east Pacific Ocean.</title>
        <authorList>
            <person name="Kurihara Y."/>
            <person name="Kawai S."/>
            <person name="Sakai A."/>
            <person name="Galipon J."/>
            <person name="Arakawa K."/>
        </authorList>
    </citation>
    <scope>NUCLEOTIDE SEQUENCE [LARGE SCALE GENOMIC DNA]</scope>
    <source>
        <strain evidence="1 6">Eplume2</strain>
    </source>
</reference>
<reference evidence="2 5" key="1">
    <citation type="submission" date="2016-10" db="EMBL/GenBank/DDBJ databases">
        <authorList>
            <person name="de Groot N.N."/>
        </authorList>
    </citation>
    <scope>NUCLEOTIDE SEQUENCE [LARGE SCALE GENOMIC DNA]</scope>
    <source>
        <strain evidence="2 5">558</strain>
    </source>
</reference>
<dbReference type="Proteomes" id="UP000199493">
    <property type="component" value="Unassembled WGS sequence"/>
</dbReference>
<keyword evidence="6" id="KW-1185">Reference proteome</keyword>
<dbReference type="AlphaFoldDB" id="A0A1N6DG26"/>
<evidence type="ECO:0000313" key="1">
    <source>
        <dbReference type="EMBL" id="BCB73078.1"/>
    </source>
</evidence>
<organism evidence="3 4">
    <name type="scientific">Vreelandella aquamarina</name>
    <dbReference type="NCBI Taxonomy" id="77097"/>
    <lineage>
        <taxon>Bacteria</taxon>
        <taxon>Pseudomonadati</taxon>
        <taxon>Pseudomonadota</taxon>
        <taxon>Gammaproteobacteria</taxon>
        <taxon>Oceanospirillales</taxon>
        <taxon>Halomonadaceae</taxon>
        <taxon>Vreelandella</taxon>
    </lineage>
</organism>
<gene>
    <name evidence="1" type="ORF">HMEPL2_34290</name>
    <name evidence="2" type="ORF">SAMN04490369_102243</name>
    <name evidence="3" type="ORF">SAMN05878438_0468</name>
</gene>
<proteinExistence type="predicted"/>
<name>A0A1N6DG26_9GAMM</name>
<accession>A0A1H8J139</accession>
<dbReference type="RefSeq" id="WP_255319117.1">
    <property type="nucleotide sequence ID" value="NZ_AP022869.1"/>
</dbReference>
<sequence>MQNASNQHPAMEVDVMEVWAKRAQQQRAAFDALAAYMRQQ</sequence>
<evidence type="ECO:0000313" key="3">
    <source>
        <dbReference type="EMBL" id="SIN61263.1"/>
    </source>
</evidence>